<comment type="caution">
    <text evidence="2">The sequence shown here is derived from an EMBL/GenBank/DDBJ whole genome shotgun (WGS) entry which is preliminary data.</text>
</comment>
<evidence type="ECO:0000256" key="1">
    <source>
        <dbReference type="SAM" id="MobiDB-lite"/>
    </source>
</evidence>
<evidence type="ECO:0000313" key="2">
    <source>
        <dbReference type="EMBL" id="TDG38276.1"/>
    </source>
</evidence>
<keyword evidence="3" id="KW-1185">Reference proteome</keyword>
<protein>
    <submittedName>
        <fullName evidence="2">Uncharacterized protein</fullName>
    </submittedName>
</protein>
<evidence type="ECO:0000313" key="3">
    <source>
        <dbReference type="Proteomes" id="UP000295192"/>
    </source>
</evidence>
<organism evidence="2 3">
    <name type="scientific">Drosophila navojoa</name>
    <name type="common">Fruit fly</name>
    <dbReference type="NCBI Taxonomy" id="7232"/>
    <lineage>
        <taxon>Eukaryota</taxon>
        <taxon>Metazoa</taxon>
        <taxon>Ecdysozoa</taxon>
        <taxon>Arthropoda</taxon>
        <taxon>Hexapoda</taxon>
        <taxon>Insecta</taxon>
        <taxon>Pterygota</taxon>
        <taxon>Neoptera</taxon>
        <taxon>Endopterygota</taxon>
        <taxon>Diptera</taxon>
        <taxon>Brachycera</taxon>
        <taxon>Muscomorpha</taxon>
        <taxon>Ephydroidea</taxon>
        <taxon>Drosophilidae</taxon>
        <taxon>Drosophila</taxon>
    </lineage>
</organism>
<feature type="non-terminal residue" evidence="2">
    <location>
        <position position="1"/>
    </location>
</feature>
<feature type="region of interest" description="Disordered" evidence="1">
    <location>
        <begin position="1"/>
        <end position="20"/>
    </location>
</feature>
<accession>A0A484ANK0</accession>
<gene>
    <name evidence="2" type="ORF">AWZ03_015302</name>
</gene>
<reference evidence="2 3" key="1">
    <citation type="journal article" date="2019" name="J. Hered.">
        <title>An Improved Genome Assembly for Drosophila navojoa, the Basal Species in the mojavensis Cluster.</title>
        <authorList>
            <person name="Vanderlinde T."/>
            <person name="Dupim E.G."/>
            <person name="Nazario-Yepiz N.O."/>
            <person name="Carvalho A.B."/>
        </authorList>
    </citation>
    <scope>NUCLEOTIDE SEQUENCE [LARGE SCALE GENOMIC DNA]</scope>
    <source>
        <strain evidence="2">Navoj_Jal97</strain>
        <tissue evidence="2">Whole organism</tissue>
    </source>
</reference>
<proteinExistence type="predicted"/>
<dbReference type="Proteomes" id="UP000295192">
    <property type="component" value="Unassembled WGS sequence"/>
</dbReference>
<dbReference type="AlphaFoldDB" id="A0A484ANK0"/>
<name>A0A484ANK0_DRONA</name>
<sequence length="92" mass="9875">DQGGNDASTRGGAAIPFPLTRQPGVDCVEMLVKMGDSDTIEHCPFVDNPAPETAARDEVEEEYASVSPRTGGQGTQEPWGEWHRKPPSPTPN</sequence>
<dbReference type="EMBL" id="LSRL02006296">
    <property type="protein sequence ID" value="TDG38276.1"/>
    <property type="molecule type" value="Genomic_DNA"/>
</dbReference>
<feature type="region of interest" description="Disordered" evidence="1">
    <location>
        <begin position="47"/>
        <end position="92"/>
    </location>
</feature>